<dbReference type="Gene3D" id="3.90.980.10">
    <property type="entry name" value="DNA primase, catalytic core, N-terminal domain"/>
    <property type="match status" value="1"/>
</dbReference>
<dbReference type="Gene3D" id="3.40.1360.10">
    <property type="match status" value="1"/>
</dbReference>
<evidence type="ECO:0000313" key="2">
    <source>
        <dbReference type="EMBL" id="AEM79508.1"/>
    </source>
</evidence>
<dbReference type="KEGG" id="twi:Thewi_2159"/>
<protein>
    <submittedName>
        <fullName evidence="2">TOPRIM domain-containing protein</fullName>
    </submittedName>
</protein>
<accession>G2MTX3</accession>
<keyword evidence="3" id="KW-1185">Reference proteome</keyword>
<dbReference type="GO" id="GO:0006269">
    <property type="term" value="P:DNA replication, synthesis of primer"/>
    <property type="evidence" value="ECO:0007669"/>
    <property type="project" value="TreeGrafter"/>
</dbReference>
<dbReference type="eggNOG" id="COG0358">
    <property type="taxonomic scope" value="Bacteria"/>
</dbReference>
<name>G2MTX3_9THEO</name>
<dbReference type="InterPro" id="IPR037068">
    <property type="entry name" value="DNA_primase_core_N_sf"/>
</dbReference>
<dbReference type="AlphaFoldDB" id="G2MTX3"/>
<dbReference type="STRING" id="697303.Thewi_2159"/>
<dbReference type="EMBL" id="CP002991">
    <property type="protein sequence ID" value="AEM79508.1"/>
    <property type="molecule type" value="Genomic_DNA"/>
</dbReference>
<dbReference type="HOGENOM" id="CLU_033065_0_0_9"/>
<dbReference type="Proteomes" id="UP000008276">
    <property type="component" value="Chromosome"/>
</dbReference>
<proteinExistence type="predicted"/>
<reference evidence="2 3" key="1">
    <citation type="submission" date="2011-08" db="EMBL/GenBank/DDBJ databases">
        <title>Complete sequence of Thermoanaerobacter wiegelii Rt8.B1.</title>
        <authorList>
            <consortium name="US DOE Joint Genome Institute"/>
            <person name="Lucas S."/>
            <person name="Han J."/>
            <person name="Lapidus A."/>
            <person name="Cheng J.-F."/>
            <person name="Goodwin L."/>
            <person name="Pitluck S."/>
            <person name="Peters L."/>
            <person name="Mikhailova N."/>
            <person name="Zeytun A."/>
            <person name="Daligault H."/>
            <person name="Detter J.C."/>
            <person name="Han C."/>
            <person name="Tapia R."/>
            <person name="Land M."/>
            <person name="Hauser L."/>
            <person name="Kyrpides N."/>
            <person name="Ivanova N."/>
            <person name="Pagani I."/>
            <person name="Hemme C."/>
            <person name="Woyke T."/>
        </authorList>
    </citation>
    <scope>NUCLEOTIDE SEQUENCE [LARGE SCALE GENOMIC DNA]</scope>
    <source>
        <strain evidence="2 3">Rt8.B1</strain>
    </source>
</reference>
<dbReference type="SUPFAM" id="SSF56731">
    <property type="entry name" value="DNA primase core"/>
    <property type="match status" value="1"/>
</dbReference>
<dbReference type="Pfam" id="PF13155">
    <property type="entry name" value="Toprim_2"/>
    <property type="match status" value="1"/>
</dbReference>
<gene>
    <name evidence="2" type="ORF">Thewi_2159</name>
</gene>
<dbReference type="SMART" id="SM00493">
    <property type="entry name" value="TOPRIM"/>
    <property type="match status" value="1"/>
</dbReference>
<dbReference type="GO" id="GO:0005737">
    <property type="term" value="C:cytoplasm"/>
    <property type="evidence" value="ECO:0007669"/>
    <property type="project" value="TreeGrafter"/>
</dbReference>
<dbReference type="InterPro" id="IPR050219">
    <property type="entry name" value="DnaG_primase"/>
</dbReference>
<dbReference type="CDD" id="cd03364">
    <property type="entry name" value="TOPRIM_DnaG_primases"/>
    <property type="match status" value="1"/>
</dbReference>
<dbReference type="PANTHER" id="PTHR30313:SF2">
    <property type="entry name" value="DNA PRIMASE"/>
    <property type="match status" value="1"/>
</dbReference>
<dbReference type="PANTHER" id="PTHR30313">
    <property type="entry name" value="DNA PRIMASE"/>
    <property type="match status" value="1"/>
</dbReference>
<organism evidence="2 3">
    <name type="scientific">Thermoanaerobacter wiegelii Rt8.B1</name>
    <dbReference type="NCBI Taxonomy" id="697303"/>
    <lineage>
        <taxon>Bacteria</taxon>
        <taxon>Bacillati</taxon>
        <taxon>Bacillota</taxon>
        <taxon>Clostridia</taxon>
        <taxon>Thermoanaerobacterales</taxon>
        <taxon>Thermoanaerobacteraceae</taxon>
        <taxon>Thermoanaerobacter</taxon>
    </lineage>
</organism>
<dbReference type="InterPro" id="IPR006171">
    <property type="entry name" value="TOPRIM_dom"/>
</dbReference>
<evidence type="ECO:0000259" key="1">
    <source>
        <dbReference type="PROSITE" id="PS50880"/>
    </source>
</evidence>
<feature type="domain" description="Toprim" evidence="1">
    <location>
        <begin position="371"/>
        <end position="457"/>
    </location>
</feature>
<evidence type="ECO:0000313" key="3">
    <source>
        <dbReference type="Proteomes" id="UP000008276"/>
    </source>
</evidence>
<sequence>MCLMKIIQNLYKEYNEILSRYNEIVETKKTFQDIIEEAIQNALQNADWKQLRHFNYKQSVNQKDGYLWNPIFYKADYETYKQLKNFLSNDIKMDDIVNFALLFSKKFLLAKIKKEILDAKWNTERIAKIFEKQRYEIIDISDYVVKLDICPICEHENFAIFMNEDALPHGNCFRCGFTGDIWGLLKESADLFVDNIETVWEILEENSQERDIETQKIIGKTNGVRGFVNEKNVEKILSETKGKCMYMEKLGFNAQEMEECDIYYRDGSESADCNESNDFRYRVIYAIKDINGKVVGLQGRSIFDDEQEREHKVLSDNFWKKQYWENLEITKEQKNNKKKKLTSRIINTVGFKRDENLYLLYKYVKNPNEYKKVVLVEGPKDAARVYCYRLDGVAVVATLGNSISERQIELLMEVFGKDIEVILAYDSTDDGIKANIATYEKMKKFGFSRVKILVYPKKNTHDRYKDFGEMVAPRDSAFYQIVTRKIQHAIDEAVDIETYRKKFGLISDALETQKTQEKSFRDEVNAYFLSCVTGKMQKEKEMEAEKKKESIQADKSIIEKEKLVHEIMEDFYITETEARNLVYREAV</sequence>
<dbReference type="InterPro" id="IPR034151">
    <property type="entry name" value="TOPRIM_DnaG_bac"/>
</dbReference>
<dbReference type="PROSITE" id="PS50880">
    <property type="entry name" value="TOPRIM"/>
    <property type="match status" value="1"/>
</dbReference>